<protein>
    <submittedName>
        <fullName evidence="5">AraC family transcriptional regulator</fullName>
    </submittedName>
</protein>
<keyword evidence="3" id="KW-0804">Transcription</keyword>
<dbReference type="GO" id="GO:0003700">
    <property type="term" value="F:DNA-binding transcription factor activity"/>
    <property type="evidence" value="ECO:0007669"/>
    <property type="project" value="InterPro"/>
</dbReference>
<organism evidence="5 7">
    <name type="scientific">Paenibacillus urinalis</name>
    <dbReference type="NCBI Taxonomy" id="521520"/>
    <lineage>
        <taxon>Bacteria</taxon>
        <taxon>Bacillati</taxon>
        <taxon>Bacillota</taxon>
        <taxon>Bacilli</taxon>
        <taxon>Bacillales</taxon>
        <taxon>Paenibacillaceae</taxon>
        <taxon>Paenibacillus</taxon>
    </lineage>
</organism>
<evidence type="ECO:0000313" key="5">
    <source>
        <dbReference type="EMBL" id="WDH84430.1"/>
    </source>
</evidence>
<accession>A0AAX3N3K3</accession>
<dbReference type="GO" id="GO:0043565">
    <property type="term" value="F:sequence-specific DNA binding"/>
    <property type="evidence" value="ECO:0007669"/>
    <property type="project" value="InterPro"/>
</dbReference>
<dbReference type="InterPro" id="IPR020449">
    <property type="entry name" value="Tscrpt_reg_AraC-type_HTH"/>
</dbReference>
<dbReference type="PRINTS" id="PR00032">
    <property type="entry name" value="HTHARAC"/>
</dbReference>
<dbReference type="InterPro" id="IPR018060">
    <property type="entry name" value="HTH_AraC"/>
</dbReference>
<evidence type="ECO:0000313" key="6">
    <source>
        <dbReference type="EMBL" id="WDI04114.1"/>
    </source>
</evidence>
<dbReference type="AlphaFoldDB" id="A0AAX3N3K3"/>
<dbReference type="Gene3D" id="1.10.10.60">
    <property type="entry name" value="Homeodomain-like"/>
    <property type="match status" value="2"/>
</dbReference>
<evidence type="ECO:0000256" key="2">
    <source>
        <dbReference type="ARBA" id="ARBA00023125"/>
    </source>
</evidence>
<dbReference type="InterPro" id="IPR003313">
    <property type="entry name" value="AraC-bd"/>
</dbReference>
<dbReference type="InterPro" id="IPR037923">
    <property type="entry name" value="HTH-like"/>
</dbReference>
<dbReference type="PROSITE" id="PS01124">
    <property type="entry name" value="HTH_ARAC_FAMILY_2"/>
    <property type="match status" value="1"/>
</dbReference>
<evidence type="ECO:0000313" key="8">
    <source>
        <dbReference type="Proteomes" id="UP001221519"/>
    </source>
</evidence>
<dbReference type="EMBL" id="CP118108">
    <property type="protein sequence ID" value="WDI04114.1"/>
    <property type="molecule type" value="Genomic_DNA"/>
</dbReference>
<name>A0AAX3N3K3_9BACL</name>
<dbReference type="SUPFAM" id="SSF51215">
    <property type="entry name" value="Regulatory protein AraC"/>
    <property type="match status" value="1"/>
</dbReference>
<dbReference type="Gene3D" id="2.60.120.280">
    <property type="entry name" value="Regulatory protein AraC"/>
    <property type="match status" value="1"/>
</dbReference>
<dbReference type="Pfam" id="PF02311">
    <property type="entry name" value="AraC_binding"/>
    <property type="match status" value="1"/>
</dbReference>
<dbReference type="InterPro" id="IPR009057">
    <property type="entry name" value="Homeodomain-like_sf"/>
</dbReference>
<proteinExistence type="predicted"/>
<evidence type="ECO:0000256" key="1">
    <source>
        <dbReference type="ARBA" id="ARBA00023015"/>
    </source>
</evidence>
<evidence type="ECO:0000259" key="4">
    <source>
        <dbReference type="PROSITE" id="PS01124"/>
    </source>
</evidence>
<dbReference type="SUPFAM" id="SSF46689">
    <property type="entry name" value="Homeodomain-like"/>
    <property type="match status" value="1"/>
</dbReference>
<keyword evidence="2" id="KW-0238">DNA-binding</keyword>
<reference evidence="5 8" key="1">
    <citation type="submission" date="2023-02" db="EMBL/GenBank/DDBJ databases">
        <title>Pathogen: clinical or host-associated sample.</title>
        <authorList>
            <person name="Hergert J."/>
            <person name="Casey R."/>
            <person name="Wagner J."/>
            <person name="Young E.L."/>
            <person name="Oakeson K.F."/>
        </authorList>
    </citation>
    <scope>NUCLEOTIDE SEQUENCE</scope>
    <source>
        <strain evidence="6 8">2022CK-00829</strain>
        <strain evidence="5">2022CK-00830</strain>
    </source>
</reference>
<dbReference type="PANTHER" id="PTHR43280">
    <property type="entry name" value="ARAC-FAMILY TRANSCRIPTIONAL REGULATOR"/>
    <property type="match status" value="1"/>
</dbReference>
<sequence>MWLSKDHQRFFMTGKEHPLPLFIESIGENNNQEPIERSAGYPCYHWLQTVDGEGTFSFEGRTYPLPKGTGILLAPNVPHHYSGRGEGWSTIYITFSGPQAAAILSSLDLQESAYYQWKVSSELQIYSKKVLDSIGSDFDLTGLDASGDIYRFLLLLKKHGTTGNTLSLSHAMDRLAPLLSFMEEKISDPGVGLMEMAEVLSVSPRYLNMMFKQTFGITAYSYFILKRIRKSKEIMTSEPHLTVKETAGRVGFRDASHFVATFRRIEGITPEHFRTLY</sequence>
<dbReference type="PANTHER" id="PTHR43280:SF2">
    <property type="entry name" value="HTH-TYPE TRANSCRIPTIONAL REGULATOR EXSA"/>
    <property type="match status" value="1"/>
</dbReference>
<evidence type="ECO:0000313" key="7">
    <source>
        <dbReference type="Proteomes" id="UP001220962"/>
    </source>
</evidence>
<feature type="domain" description="HTH araC/xylS-type" evidence="4">
    <location>
        <begin position="176"/>
        <end position="276"/>
    </location>
</feature>
<dbReference type="Proteomes" id="UP001220962">
    <property type="component" value="Chromosome"/>
</dbReference>
<dbReference type="EMBL" id="CP118101">
    <property type="protein sequence ID" value="WDH84430.1"/>
    <property type="molecule type" value="Genomic_DNA"/>
</dbReference>
<keyword evidence="8" id="KW-1185">Reference proteome</keyword>
<dbReference type="RefSeq" id="WP_047909773.1">
    <property type="nucleotide sequence ID" value="NZ_CP118101.1"/>
</dbReference>
<gene>
    <name evidence="5" type="ORF">PUW23_09555</name>
    <name evidence="6" type="ORF">PUW25_09250</name>
</gene>
<evidence type="ECO:0000256" key="3">
    <source>
        <dbReference type="ARBA" id="ARBA00023163"/>
    </source>
</evidence>
<dbReference type="Pfam" id="PF12833">
    <property type="entry name" value="HTH_18"/>
    <property type="match status" value="1"/>
</dbReference>
<dbReference type="Proteomes" id="UP001221519">
    <property type="component" value="Chromosome"/>
</dbReference>
<dbReference type="SMART" id="SM00342">
    <property type="entry name" value="HTH_ARAC"/>
    <property type="match status" value="1"/>
</dbReference>
<keyword evidence="1" id="KW-0805">Transcription regulation</keyword>